<dbReference type="GO" id="GO:0006289">
    <property type="term" value="P:nucleotide-excision repair"/>
    <property type="evidence" value="ECO:0007669"/>
    <property type="project" value="InterPro"/>
</dbReference>
<feature type="compositionally biased region" description="Basic residues" evidence="3">
    <location>
        <begin position="312"/>
        <end position="323"/>
    </location>
</feature>
<evidence type="ECO:0000313" key="4">
    <source>
        <dbReference type="EMBL" id="KAK9846668.1"/>
    </source>
</evidence>
<feature type="compositionally biased region" description="Acidic residues" evidence="3">
    <location>
        <begin position="446"/>
        <end position="456"/>
    </location>
</feature>
<feature type="region of interest" description="Disordered" evidence="3">
    <location>
        <begin position="263"/>
        <end position="480"/>
    </location>
</feature>
<feature type="compositionally biased region" description="Basic residues" evidence="3">
    <location>
        <begin position="227"/>
        <end position="243"/>
    </location>
</feature>
<gene>
    <name evidence="4" type="ORF">WJX84_012128</name>
</gene>
<dbReference type="GO" id="GO:0004519">
    <property type="term" value="F:endonuclease activity"/>
    <property type="evidence" value="ECO:0007669"/>
    <property type="project" value="InterPro"/>
</dbReference>
<feature type="region of interest" description="Disordered" evidence="3">
    <location>
        <begin position="119"/>
        <end position="141"/>
    </location>
</feature>
<organism evidence="4 5">
    <name type="scientific">Apatococcus fuscideae</name>
    <dbReference type="NCBI Taxonomy" id="2026836"/>
    <lineage>
        <taxon>Eukaryota</taxon>
        <taxon>Viridiplantae</taxon>
        <taxon>Chlorophyta</taxon>
        <taxon>core chlorophytes</taxon>
        <taxon>Trebouxiophyceae</taxon>
        <taxon>Chlorellales</taxon>
        <taxon>Chlorellaceae</taxon>
        <taxon>Apatococcus</taxon>
    </lineage>
</organism>
<dbReference type="Pfam" id="PF03851">
    <property type="entry name" value="UvdE"/>
    <property type="match status" value="1"/>
</dbReference>
<feature type="compositionally biased region" description="Polar residues" evidence="3">
    <location>
        <begin position="411"/>
        <end position="420"/>
    </location>
</feature>
<accession>A0AAW1SJT5</accession>
<feature type="compositionally biased region" description="Polar residues" evidence="3">
    <location>
        <begin position="200"/>
        <end position="223"/>
    </location>
</feature>
<reference evidence="4 5" key="1">
    <citation type="journal article" date="2024" name="Nat. Commun.">
        <title>Phylogenomics reveals the evolutionary origins of lichenization in chlorophyte algae.</title>
        <authorList>
            <person name="Puginier C."/>
            <person name="Libourel C."/>
            <person name="Otte J."/>
            <person name="Skaloud P."/>
            <person name="Haon M."/>
            <person name="Grisel S."/>
            <person name="Petersen M."/>
            <person name="Berrin J.G."/>
            <person name="Delaux P.M."/>
            <person name="Dal Grande F."/>
            <person name="Keller J."/>
        </authorList>
    </citation>
    <scope>NUCLEOTIDE SEQUENCE [LARGE SCALE GENOMIC DNA]</scope>
    <source>
        <strain evidence="4 5">SAG 2523</strain>
    </source>
</reference>
<feature type="region of interest" description="Disordered" evidence="3">
    <location>
        <begin position="161"/>
        <end position="247"/>
    </location>
</feature>
<protein>
    <submittedName>
        <fullName evidence="4">Uncharacterized protein</fullName>
    </submittedName>
</protein>
<feature type="non-terminal residue" evidence="4">
    <location>
        <position position="635"/>
    </location>
</feature>
<dbReference type="InterPro" id="IPR004601">
    <property type="entry name" value="UvdE"/>
</dbReference>
<dbReference type="GO" id="GO:0009411">
    <property type="term" value="P:response to UV"/>
    <property type="evidence" value="ECO:0007669"/>
    <property type="project" value="InterPro"/>
</dbReference>
<evidence type="ECO:0000256" key="2">
    <source>
        <dbReference type="ARBA" id="ARBA00023204"/>
    </source>
</evidence>
<feature type="compositionally biased region" description="Low complexity" evidence="3">
    <location>
        <begin position="361"/>
        <end position="374"/>
    </location>
</feature>
<keyword evidence="1" id="KW-0227">DNA damage</keyword>
<dbReference type="PANTHER" id="PTHR31290:SF5">
    <property type="entry name" value="UV-DAMAGE ENDONUCLEASE"/>
    <property type="match status" value="1"/>
</dbReference>
<feature type="compositionally biased region" description="Polar residues" evidence="3">
    <location>
        <begin position="119"/>
        <end position="131"/>
    </location>
</feature>
<feature type="compositionally biased region" description="Basic and acidic residues" evidence="3">
    <location>
        <begin position="334"/>
        <end position="344"/>
    </location>
</feature>
<feature type="compositionally biased region" description="Polar residues" evidence="3">
    <location>
        <begin position="8"/>
        <end position="34"/>
    </location>
</feature>
<proteinExistence type="predicted"/>
<evidence type="ECO:0000256" key="3">
    <source>
        <dbReference type="SAM" id="MobiDB-lite"/>
    </source>
</evidence>
<dbReference type="EMBL" id="JALJOV010001540">
    <property type="protein sequence ID" value="KAK9846668.1"/>
    <property type="molecule type" value="Genomic_DNA"/>
</dbReference>
<dbReference type="Proteomes" id="UP001485043">
    <property type="component" value="Unassembled WGS sequence"/>
</dbReference>
<dbReference type="AlphaFoldDB" id="A0AAW1SJT5"/>
<keyword evidence="2" id="KW-0234">DNA repair</keyword>
<name>A0AAW1SJT5_9CHLO</name>
<comment type="caution">
    <text evidence="4">The sequence shown here is derived from an EMBL/GenBank/DDBJ whole genome shotgun (WGS) entry which is preliminary data.</text>
</comment>
<feature type="compositionally biased region" description="Polar residues" evidence="3">
    <location>
        <begin position="50"/>
        <end position="64"/>
    </location>
</feature>
<feature type="compositionally biased region" description="Basic residues" evidence="3">
    <location>
        <begin position="392"/>
        <end position="403"/>
    </location>
</feature>
<dbReference type="Gene3D" id="3.20.20.150">
    <property type="entry name" value="Divalent-metal-dependent TIM barrel enzymes"/>
    <property type="match status" value="1"/>
</dbReference>
<dbReference type="PANTHER" id="PTHR31290">
    <property type="entry name" value="UV-DAMAGE ENDONUCLEASE"/>
    <property type="match status" value="1"/>
</dbReference>
<evidence type="ECO:0000313" key="5">
    <source>
        <dbReference type="Proteomes" id="UP001485043"/>
    </source>
</evidence>
<evidence type="ECO:0000256" key="1">
    <source>
        <dbReference type="ARBA" id="ARBA00022763"/>
    </source>
</evidence>
<feature type="compositionally biased region" description="Basic residues" evidence="3">
    <location>
        <begin position="460"/>
        <end position="469"/>
    </location>
</feature>
<keyword evidence="5" id="KW-1185">Reference proteome</keyword>
<feature type="region of interest" description="Disordered" evidence="3">
    <location>
        <begin position="1"/>
        <end position="75"/>
    </location>
</feature>
<sequence length="635" mass="66774">MQAEYSRTKVTVSARQPSSRTTARSIAVNTSAGTSPVKAAQPSKRRSSRKATLQEDSVSGSSTLERAAGGTQPSREQAIALLAQCLPELAAGTSKAKGADAASALDFLQSANLTGALSRLEGSQESTSVLAQPTRDHSTQLPPEAQAVLAELRLPEGAAAHPLDATMPPKNPSKPKGRPPAKGSAAAKRRAKTAARGATNTLPGVNGSQEAPSSPTAAANGSISPPAKKRGASSRRSKIKHRAGASAAEMALAIEAARALEAPAEQAAGPAEDKAPAPKKKGPRKAAAVKTEGDDNLEVDALTEPPANGKPAARKRAPAKRKGAVAGAASLPEVKVEVKEKAAEGEAGAAPPAKRRRGPSKAKLAAEAAAAAAAQMPEIKDEESAEEPAPAKPKRARAPRKTKAAAAQEADNTSTVNSDVGTAMTGDPGSIKKKKASSKDSQGSVENEEAGADGEEVVPKPKRERKKKRGDPGMPPAFEIPSLDLLPEARATKLDPRPVPNLGYACLNMELREQRVPIFTNRDCVLKSYIDKGLPFVSGLVKENTKALAAIVHWNHLNGIRFFRMTSTMFPWCTEYEMEDLPDWEEIKGHLAFAGDLARAYDIRMTFHPSHFIKLAADNEDLLAKSLKEMEVHSK</sequence>